<dbReference type="RefSeq" id="WP_161982089.1">
    <property type="nucleotide sequence ID" value="NZ_BIFT01000001.1"/>
</dbReference>
<evidence type="ECO:0000313" key="2">
    <source>
        <dbReference type="EMBL" id="GCE26940.1"/>
    </source>
</evidence>
<organism evidence="2 3">
    <name type="scientific">Dictyobacter alpinus</name>
    <dbReference type="NCBI Taxonomy" id="2014873"/>
    <lineage>
        <taxon>Bacteria</taxon>
        <taxon>Bacillati</taxon>
        <taxon>Chloroflexota</taxon>
        <taxon>Ktedonobacteria</taxon>
        <taxon>Ktedonobacterales</taxon>
        <taxon>Dictyobacteraceae</taxon>
        <taxon>Dictyobacter</taxon>
    </lineage>
</organism>
<dbReference type="GO" id="GO:0008757">
    <property type="term" value="F:S-adenosylmethionine-dependent methyltransferase activity"/>
    <property type="evidence" value="ECO:0007669"/>
    <property type="project" value="InterPro"/>
</dbReference>
<name>A0A402B6I7_9CHLR</name>
<gene>
    <name evidence="2" type="ORF">KDA_24240</name>
</gene>
<protein>
    <recommendedName>
        <fullName evidence="1">Methyltransferase type 11 domain-containing protein</fullName>
    </recommendedName>
</protein>
<comment type="caution">
    <text evidence="2">The sequence shown here is derived from an EMBL/GenBank/DDBJ whole genome shotgun (WGS) entry which is preliminary data.</text>
</comment>
<accession>A0A402B6I7</accession>
<proteinExistence type="predicted"/>
<dbReference type="Pfam" id="PF08241">
    <property type="entry name" value="Methyltransf_11"/>
    <property type="match status" value="1"/>
</dbReference>
<keyword evidence="3" id="KW-1185">Reference proteome</keyword>
<dbReference type="AlphaFoldDB" id="A0A402B6I7"/>
<dbReference type="InterPro" id="IPR013216">
    <property type="entry name" value="Methyltransf_11"/>
</dbReference>
<dbReference type="Proteomes" id="UP000287171">
    <property type="component" value="Unassembled WGS sequence"/>
</dbReference>
<sequence>MVVNNVVHVNECGLPLNAIEWLVKHHQSKLKERGQMIRDLRLERGSFVVDAGCGPGLWTPFLADAIGLEGSILGIDISTEALISAQRISNNTWYRHLVQYKRAMLEQLPIEHGSADLIFSANVSQYLPEPAVTFAAMGPYLKRGGQLVIKDIDFGTMKFHGIDPMLQARVLQARERWEMERVANGYAHEDSWVGSKLAGYLRDAGFKDVEERAYKIVREAPLPADFRFYLEGIAEWFVCEGAPYLSHNDRTHWLQCFTDKTNNALDHENFRSEETEFVVSGVWDSSTKPCFYADMHVESPHGEPILLTNDAL</sequence>
<evidence type="ECO:0000259" key="1">
    <source>
        <dbReference type="Pfam" id="PF08241"/>
    </source>
</evidence>
<feature type="domain" description="Methyltransferase type 11" evidence="1">
    <location>
        <begin position="49"/>
        <end position="149"/>
    </location>
</feature>
<evidence type="ECO:0000313" key="3">
    <source>
        <dbReference type="Proteomes" id="UP000287171"/>
    </source>
</evidence>
<dbReference type="EMBL" id="BIFT01000001">
    <property type="protein sequence ID" value="GCE26940.1"/>
    <property type="molecule type" value="Genomic_DNA"/>
</dbReference>
<dbReference type="CDD" id="cd02440">
    <property type="entry name" value="AdoMet_MTases"/>
    <property type="match status" value="1"/>
</dbReference>
<dbReference type="Gene3D" id="3.40.50.150">
    <property type="entry name" value="Vaccinia Virus protein VP39"/>
    <property type="match status" value="1"/>
</dbReference>
<dbReference type="PANTHER" id="PTHR43861">
    <property type="entry name" value="TRANS-ACONITATE 2-METHYLTRANSFERASE-RELATED"/>
    <property type="match status" value="1"/>
</dbReference>
<dbReference type="SUPFAM" id="SSF53335">
    <property type="entry name" value="S-adenosyl-L-methionine-dependent methyltransferases"/>
    <property type="match status" value="1"/>
</dbReference>
<dbReference type="InterPro" id="IPR029063">
    <property type="entry name" value="SAM-dependent_MTases_sf"/>
</dbReference>
<reference evidence="3" key="1">
    <citation type="submission" date="2018-12" db="EMBL/GenBank/DDBJ databases">
        <title>Tengunoibacter tsumagoiensis gen. nov., sp. nov., Dictyobacter kobayashii sp. nov., D. alpinus sp. nov., and D. joshuensis sp. nov. and description of Dictyobacteraceae fam. nov. within the order Ktedonobacterales isolated from Tengu-no-mugimeshi.</title>
        <authorList>
            <person name="Wang C.M."/>
            <person name="Zheng Y."/>
            <person name="Sakai Y."/>
            <person name="Toyoda A."/>
            <person name="Minakuchi Y."/>
            <person name="Abe K."/>
            <person name="Yokota A."/>
            <person name="Yabe S."/>
        </authorList>
    </citation>
    <scope>NUCLEOTIDE SEQUENCE [LARGE SCALE GENOMIC DNA]</scope>
    <source>
        <strain evidence="3">Uno16</strain>
    </source>
</reference>